<reference evidence="3" key="1">
    <citation type="submission" date="2018-06" db="EMBL/GenBank/DDBJ databases">
        <authorList>
            <person name="Zhirakovskaya E."/>
        </authorList>
    </citation>
    <scope>NUCLEOTIDE SEQUENCE</scope>
</reference>
<dbReference type="InterPro" id="IPR005900">
    <property type="entry name" value="6-phosphogluconolactonase_DevB"/>
</dbReference>
<organism evidence="3">
    <name type="scientific">hydrothermal vent metagenome</name>
    <dbReference type="NCBI Taxonomy" id="652676"/>
    <lineage>
        <taxon>unclassified sequences</taxon>
        <taxon>metagenomes</taxon>
        <taxon>ecological metagenomes</taxon>
    </lineage>
</organism>
<keyword evidence="3" id="KW-0378">Hydrolase</keyword>
<dbReference type="Pfam" id="PF01182">
    <property type="entry name" value="Glucosamine_iso"/>
    <property type="match status" value="1"/>
</dbReference>
<dbReference type="PANTHER" id="PTHR11054:SF0">
    <property type="entry name" value="6-PHOSPHOGLUCONOLACTONASE"/>
    <property type="match status" value="1"/>
</dbReference>
<feature type="domain" description="Glucosamine/galactosamine-6-phosphate isomerase" evidence="2">
    <location>
        <begin position="11"/>
        <end position="206"/>
    </location>
</feature>
<dbReference type="CDD" id="cd01400">
    <property type="entry name" value="6PGL"/>
    <property type="match status" value="1"/>
</dbReference>
<dbReference type="Gene3D" id="3.40.50.1360">
    <property type="match status" value="1"/>
</dbReference>
<dbReference type="InterPro" id="IPR006148">
    <property type="entry name" value="Glc/Gal-6P_isomerase"/>
</dbReference>
<dbReference type="GO" id="GO:0005975">
    <property type="term" value="P:carbohydrate metabolic process"/>
    <property type="evidence" value="ECO:0007669"/>
    <property type="project" value="InterPro"/>
</dbReference>
<evidence type="ECO:0000259" key="2">
    <source>
        <dbReference type="Pfam" id="PF01182"/>
    </source>
</evidence>
<dbReference type="AlphaFoldDB" id="A0A3B0Y2M6"/>
<dbReference type="NCBIfam" id="TIGR01198">
    <property type="entry name" value="pgl"/>
    <property type="match status" value="1"/>
</dbReference>
<dbReference type="EC" id="3.1.1.31" evidence="3"/>
<dbReference type="GO" id="GO:0006098">
    <property type="term" value="P:pentose-phosphate shunt"/>
    <property type="evidence" value="ECO:0007669"/>
    <property type="project" value="InterPro"/>
</dbReference>
<dbReference type="InterPro" id="IPR039104">
    <property type="entry name" value="6PGL"/>
</dbReference>
<comment type="similarity">
    <text evidence="1">Belongs to the glucosamine/galactosamine-6-phosphate isomerase family. 6-phosphogluconolactonase subfamily.</text>
</comment>
<sequence>MHNWHVYRTFEEASEAAADFLSTQIEKSVNKKNISHVVLPGGNSPQKCLNKVLKKSLPWDKIHWYPGDERCYPQGHNDRNDVMLQNNFWSHINNPHAYRVPAELGAEKAAAMYREIISAIDQFDIVFLGMGEDGHTASLFPDNMALQDMRSVVPVYDSPKPPSERVSLSVNTLKRANCRMVLTGGKGKSGAIKKIRENVLLPVNCIGDINWFVDEAAVRAF</sequence>
<evidence type="ECO:0000256" key="1">
    <source>
        <dbReference type="ARBA" id="ARBA00010662"/>
    </source>
</evidence>
<dbReference type="GO" id="GO:0017057">
    <property type="term" value="F:6-phosphogluconolactonase activity"/>
    <property type="evidence" value="ECO:0007669"/>
    <property type="project" value="UniProtKB-EC"/>
</dbReference>
<dbReference type="InterPro" id="IPR037171">
    <property type="entry name" value="NagB/RpiA_transferase-like"/>
</dbReference>
<protein>
    <submittedName>
        <fullName evidence="3">6-phosphogluconolactonase, eukaryotic type</fullName>
        <ecNumber evidence="3">3.1.1.31</ecNumber>
    </submittedName>
</protein>
<dbReference type="PANTHER" id="PTHR11054">
    <property type="entry name" value="6-PHOSPHOGLUCONOLACTONASE"/>
    <property type="match status" value="1"/>
</dbReference>
<dbReference type="SUPFAM" id="SSF100950">
    <property type="entry name" value="NagB/RpiA/CoA transferase-like"/>
    <property type="match status" value="1"/>
</dbReference>
<dbReference type="EMBL" id="UOFI01000204">
    <property type="protein sequence ID" value="VAW70673.1"/>
    <property type="molecule type" value="Genomic_DNA"/>
</dbReference>
<accession>A0A3B0Y2M6</accession>
<proteinExistence type="inferred from homology"/>
<gene>
    <name evidence="3" type="ORF">MNBD_GAMMA09-2867</name>
</gene>
<name>A0A3B0Y2M6_9ZZZZ</name>
<evidence type="ECO:0000313" key="3">
    <source>
        <dbReference type="EMBL" id="VAW70673.1"/>
    </source>
</evidence>